<dbReference type="InterPro" id="IPR009003">
    <property type="entry name" value="Peptidase_S1_PA"/>
</dbReference>
<dbReference type="SMART" id="SM00020">
    <property type="entry name" value="Tryp_SPc"/>
    <property type="match status" value="2"/>
</dbReference>
<keyword evidence="2" id="KW-0645">Protease</keyword>
<dbReference type="Pfam" id="PF00089">
    <property type="entry name" value="Trypsin"/>
    <property type="match status" value="3"/>
</dbReference>
<keyword evidence="1" id="KW-1015">Disulfide bond</keyword>
<dbReference type="SUPFAM" id="SSF50494">
    <property type="entry name" value="Trypsin-like serine proteases"/>
    <property type="match status" value="3"/>
</dbReference>
<name>A0ABM3W0J6_ERIEU</name>
<dbReference type="RefSeq" id="XP_060030094.1">
    <property type="nucleotide sequence ID" value="XM_060174111.1"/>
</dbReference>
<dbReference type="PROSITE" id="PS50240">
    <property type="entry name" value="TRYPSIN_DOM"/>
    <property type="match status" value="3"/>
</dbReference>
<dbReference type="PANTHER" id="PTHR24253">
    <property type="entry name" value="TRANSMEMBRANE PROTEASE SERINE"/>
    <property type="match status" value="1"/>
</dbReference>
<reference evidence="6" key="1">
    <citation type="submission" date="2025-08" db="UniProtKB">
        <authorList>
            <consortium name="RefSeq"/>
        </authorList>
    </citation>
    <scope>IDENTIFICATION</scope>
</reference>
<dbReference type="InterPro" id="IPR018114">
    <property type="entry name" value="TRYPSIN_HIS"/>
</dbReference>
<organism evidence="5 6">
    <name type="scientific">Erinaceus europaeus</name>
    <name type="common">Western European hedgehog</name>
    <dbReference type="NCBI Taxonomy" id="9365"/>
    <lineage>
        <taxon>Eukaryota</taxon>
        <taxon>Metazoa</taxon>
        <taxon>Chordata</taxon>
        <taxon>Craniata</taxon>
        <taxon>Vertebrata</taxon>
        <taxon>Euteleostomi</taxon>
        <taxon>Mammalia</taxon>
        <taxon>Eutheria</taxon>
        <taxon>Laurasiatheria</taxon>
        <taxon>Eulipotyphla</taxon>
        <taxon>Erinaceidae</taxon>
        <taxon>Erinaceinae</taxon>
        <taxon>Erinaceus</taxon>
    </lineage>
</organism>
<dbReference type="InterPro" id="IPR043504">
    <property type="entry name" value="Peptidase_S1_PA_chymotrypsin"/>
</dbReference>
<dbReference type="GeneID" id="103119748"/>
<feature type="region of interest" description="Disordered" evidence="3">
    <location>
        <begin position="376"/>
        <end position="398"/>
    </location>
</feature>
<feature type="compositionally biased region" description="Basic residues" evidence="3">
    <location>
        <begin position="1"/>
        <end position="16"/>
    </location>
</feature>
<dbReference type="Proteomes" id="UP001652624">
    <property type="component" value="Chromosome 15"/>
</dbReference>
<dbReference type="InterPro" id="IPR001254">
    <property type="entry name" value="Trypsin_dom"/>
</dbReference>
<dbReference type="PRINTS" id="PR00722">
    <property type="entry name" value="CHYMOTRYPSIN"/>
</dbReference>
<protein>
    <submittedName>
        <fullName evidence="6">Polyserase-2</fullName>
    </submittedName>
</protein>
<evidence type="ECO:0000313" key="5">
    <source>
        <dbReference type="Proteomes" id="UP001652624"/>
    </source>
</evidence>
<keyword evidence="2" id="KW-0720">Serine protease</keyword>
<sequence length="933" mass="100297">MSAHARTGRHVTRFQPHRAPTPRGLSRPASCVAIYVCRRLRTAAGLPPPAAVDLALAMRLFFHSILGPRRLGLSPRPVDSQPSPAQPSPAQRAMSQHLVLLLVMLAISPLPGAFQEPDCGRPEPSARIMGGSESRPGAWPWQVSLHHNGVHICGGSLIAPSWVLSAAHCFVENGTVEPAAEWSVVLGVHSQDRPLEGAHVLAVAAVLLPDNYSRVDLGDDVALLRLAEPALLGATVRPVCLPRAAHRFAHGAACWATGWGDVQEADPLPLPWTLQEVELKLLGPAACQCLYSRPGPFNLTFQLLPGMLCAGYAEGRRDTCQGDSGGPLVCEEGGRWFQAGITSFGFGCGRRNRPGVFTAVASYEAWIREHVRGWEPGPAFPAQPPEPQPGPQEAPDENCTLAQPVCGGAPRPGDWPWEARVMVPGSRPCYAALVSESWVLAPAGCFPDPVSAGRQPRDLAAWRVLLPSWPRAERVSRLVTHENASWDAAADLALLQLRAPVSLSAAPRPVCLPYPDHYFLPGSRCRLAPWGHGEPAPGRDTLLEAELLSSWWCHCLYGRQGASVPGPGDPPLALCPAYQEEEEASQCWNYSQWSLVCREEGIWFLAGIGDLSGGCLRPRAFTPLQTHGQWISHVTRGAYLEDQLDWNWSEQTDTQTCPPHLEHACGLRPEPAPAGGLWPWLAEVHVAGDRVCIGILVAPGWVLVATHCVLRLGSTAVPHIEVYLGRAGATPHPQGHQVSRWAVSIRLPRHLGFRPPLALLELSSRVEPSPSALPICLQPGAAPPGASCRVLGWKDPQDRVPVAAAVSILHPRLCHCLYQGVLPPGVLCVQYAEGQEDRCEVSSAPPLLCQTPGGHWALVGMAVRGSQELFAALAPEEAWISQTAGEEAHFLTPSGSPHWTTVDSDFCPPELAGASSTPRAALFLLLLGPLILG</sequence>
<dbReference type="PROSITE" id="PS00135">
    <property type="entry name" value="TRYPSIN_SER"/>
    <property type="match status" value="1"/>
</dbReference>
<dbReference type="CDD" id="cd00190">
    <property type="entry name" value="Tryp_SPc"/>
    <property type="match status" value="1"/>
</dbReference>
<feature type="domain" description="Peptidase S1" evidence="4">
    <location>
        <begin position="664"/>
        <end position="885"/>
    </location>
</feature>
<feature type="domain" description="Peptidase S1" evidence="4">
    <location>
        <begin position="405"/>
        <end position="636"/>
    </location>
</feature>
<evidence type="ECO:0000259" key="4">
    <source>
        <dbReference type="PROSITE" id="PS50240"/>
    </source>
</evidence>
<keyword evidence="5" id="KW-1185">Reference proteome</keyword>
<dbReference type="PROSITE" id="PS00134">
    <property type="entry name" value="TRYPSIN_HIS"/>
    <property type="match status" value="1"/>
</dbReference>
<dbReference type="InterPro" id="IPR033116">
    <property type="entry name" value="TRYPSIN_SER"/>
</dbReference>
<evidence type="ECO:0000256" key="2">
    <source>
        <dbReference type="RuleBase" id="RU363034"/>
    </source>
</evidence>
<keyword evidence="2" id="KW-0378">Hydrolase</keyword>
<dbReference type="InterPro" id="IPR001314">
    <property type="entry name" value="Peptidase_S1A"/>
</dbReference>
<feature type="domain" description="Peptidase S1" evidence="4">
    <location>
        <begin position="128"/>
        <end position="372"/>
    </location>
</feature>
<proteinExistence type="predicted"/>
<feature type="region of interest" description="Disordered" evidence="3">
    <location>
        <begin position="1"/>
        <end position="26"/>
    </location>
</feature>
<evidence type="ECO:0000256" key="1">
    <source>
        <dbReference type="ARBA" id="ARBA00023157"/>
    </source>
</evidence>
<feature type="compositionally biased region" description="Pro residues" evidence="3">
    <location>
        <begin position="378"/>
        <end position="392"/>
    </location>
</feature>
<dbReference type="Gene3D" id="2.40.10.10">
    <property type="entry name" value="Trypsin-like serine proteases"/>
    <property type="match status" value="3"/>
</dbReference>
<accession>A0ABM3W0J6</accession>
<evidence type="ECO:0000313" key="6">
    <source>
        <dbReference type="RefSeq" id="XP_060030094.1"/>
    </source>
</evidence>
<evidence type="ECO:0000256" key="3">
    <source>
        <dbReference type="SAM" id="MobiDB-lite"/>
    </source>
</evidence>
<gene>
    <name evidence="6" type="primary">PRSS36</name>
</gene>
<dbReference type="PANTHER" id="PTHR24253:SF100">
    <property type="entry name" value="POLYSERASE-2"/>
    <property type="match status" value="1"/>
</dbReference>